<dbReference type="EMBL" id="CP049140">
    <property type="protein sequence ID" value="QIE86069.1"/>
    <property type="molecule type" value="Genomic_DNA"/>
</dbReference>
<evidence type="ECO:0000313" key="9">
    <source>
        <dbReference type="Proteomes" id="UP000501063"/>
    </source>
</evidence>
<evidence type="ECO:0000259" key="7">
    <source>
        <dbReference type="PROSITE" id="PS50850"/>
    </source>
</evidence>
<feature type="transmembrane region" description="Helical" evidence="6">
    <location>
        <begin position="289"/>
        <end position="308"/>
    </location>
</feature>
<dbReference type="PANTHER" id="PTHR23505:SF79">
    <property type="entry name" value="PROTEIN SPINSTER"/>
    <property type="match status" value="1"/>
</dbReference>
<dbReference type="Gene3D" id="1.20.1250.20">
    <property type="entry name" value="MFS general substrate transporter like domains"/>
    <property type="match status" value="1"/>
</dbReference>
<accession>A0A6G6ISN9</accession>
<dbReference type="InterPro" id="IPR044770">
    <property type="entry name" value="MFS_spinster-like"/>
</dbReference>
<feature type="transmembrane region" description="Helical" evidence="6">
    <location>
        <begin position="166"/>
        <end position="185"/>
    </location>
</feature>
<dbReference type="InterPro" id="IPR020846">
    <property type="entry name" value="MFS_dom"/>
</dbReference>
<feature type="transmembrane region" description="Helical" evidence="6">
    <location>
        <begin position="104"/>
        <end position="125"/>
    </location>
</feature>
<dbReference type="PANTHER" id="PTHR23505">
    <property type="entry name" value="SPINSTER"/>
    <property type="match status" value="1"/>
</dbReference>
<protein>
    <submittedName>
        <fullName evidence="8">MFS transporter</fullName>
    </submittedName>
</protein>
<evidence type="ECO:0000313" key="8">
    <source>
        <dbReference type="EMBL" id="QIE86069.1"/>
    </source>
</evidence>
<gene>
    <name evidence="8" type="ORF">G5B91_07235</name>
</gene>
<evidence type="ECO:0000256" key="5">
    <source>
        <dbReference type="ARBA" id="ARBA00023136"/>
    </source>
</evidence>
<keyword evidence="4 6" id="KW-1133">Transmembrane helix</keyword>
<dbReference type="PROSITE" id="PS50850">
    <property type="entry name" value="MFS"/>
    <property type="match status" value="1"/>
</dbReference>
<dbReference type="InterPro" id="IPR011701">
    <property type="entry name" value="MFS"/>
</dbReference>
<organism evidence="8 9">
    <name type="scientific">Pseudomonas nitroreducens</name>
    <dbReference type="NCBI Taxonomy" id="46680"/>
    <lineage>
        <taxon>Bacteria</taxon>
        <taxon>Pseudomonadati</taxon>
        <taxon>Pseudomonadota</taxon>
        <taxon>Gammaproteobacteria</taxon>
        <taxon>Pseudomonadales</taxon>
        <taxon>Pseudomonadaceae</taxon>
        <taxon>Pseudomonas</taxon>
    </lineage>
</organism>
<keyword evidence="3 6" id="KW-0812">Transmembrane</keyword>
<comment type="subcellular location">
    <subcellularLocation>
        <location evidence="1">Membrane</location>
        <topology evidence="1">Multi-pass membrane protein</topology>
    </subcellularLocation>
</comment>
<dbReference type="SUPFAM" id="SSF103473">
    <property type="entry name" value="MFS general substrate transporter"/>
    <property type="match status" value="1"/>
</dbReference>
<evidence type="ECO:0000256" key="6">
    <source>
        <dbReference type="SAM" id="Phobius"/>
    </source>
</evidence>
<feature type="transmembrane region" description="Helical" evidence="6">
    <location>
        <begin position="137"/>
        <end position="160"/>
    </location>
</feature>
<dbReference type="CDD" id="cd17328">
    <property type="entry name" value="MFS_spinster_like"/>
    <property type="match status" value="1"/>
</dbReference>
<feature type="transmembrane region" description="Helical" evidence="6">
    <location>
        <begin position="314"/>
        <end position="332"/>
    </location>
</feature>
<dbReference type="KEGG" id="pnt:G5B91_07235"/>
<feature type="transmembrane region" description="Helical" evidence="6">
    <location>
        <begin position="79"/>
        <end position="98"/>
    </location>
</feature>
<evidence type="ECO:0000256" key="4">
    <source>
        <dbReference type="ARBA" id="ARBA00022989"/>
    </source>
</evidence>
<feature type="transmembrane region" description="Helical" evidence="6">
    <location>
        <begin position="254"/>
        <end position="277"/>
    </location>
</feature>
<dbReference type="InterPro" id="IPR036259">
    <property type="entry name" value="MFS_trans_sf"/>
</dbReference>
<feature type="transmembrane region" description="Helical" evidence="6">
    <location>
        <begin position="47"/>
        <end position="67"/>
    </location>
</feature>
<dbReference type="RefSeq" id="WP_024767672.1">
    <property type="nucleotide sequence ID" value="NZ_CP049140.1"/>
</dbReference>
<dbReference type="GO" id="GO:0022857">
    <property type="term" value="F:transmembrane transporter activity"/>
    <property type="evidence" value="ECO:0007669"/>
    <property type="project" value="InterPro"/>
</dbReference>
<feature type="transmembrane region" description="Helical" evidence="6">
    <location>
        <begin position="403"/>
        <end position="426"/>
    </location>
</feature>
<evidence type="ECO:0000256" key="1">
    <source>
        <dbReference type="ARBA" id="ARBA00004141"/>
    </source>
</evidence>
<dbReference type="Pfam" id="PF07690">
    <property type="entry name" value="MFS_1"/>
    <property type="match status" value="1"/>
</dbReference>
<proteinExistence type="predicted"/>
<keyword evidence="5 6" id="KW-0472">Membrane</keyword>
<evidence type="ECO:0000256" key="3">
    <source>
        <dbReference type="ARBA" id="ARBA00022692"/>
    </source>
</evidence>
<name>A0A6G6ISN9_PSENT</name>
<feature type="transmembrane region" description="Helical" evidence="6">
    <location>
        <begin position="352"/>
        <end position="374"/>
    </location>
</feature>
<dbReference type="Proteomes" id="UP000501063">
    <property type="component" value="Chromosome"/>
</dbReference>
<feature type="domain" description="Major facilitator superfamily (MFS) profile" evidence="7">
    <location>
        <begin position="13"/>
        <end position="423"/>
    </location>
</feature>
<sequence>MNNNRNIPNAWRILILLFLANLLNFFDRAIPAIIIEPIRKEWGLSDMQLGLAAAAFILVYAVAGLPLGRFADTHSRKTIVGWGLTAWSGFTALNALAWSYMSFLFVRVGVGVGEASFAPAANSMIGDLFPPERRARAIGIFMLGLPLGSLLAFVTVGWMVDFFGTWRAPFLISAIPGLILAFLIFSIREPVRGASDAVVGNDLPISQPFLSLLRIKTFRWLIASGVTLTIAGNAGAAFLVPLMQRHFEQSMTNAGIRVGLIIGATGLVGLLVGGWLADALHKKYRLGRMLFGVVGLLFAGLFTGAGLLFCSNDVTLFTVLFGCGWLMLFSYYTSAYPAIQDIVQPRQRATAIGLYFALMYIFGGAFGPLMLGAISDHLAQQAMLTAGTMQMTESFKAVGLYGAMYLIPVVLLLTSVFLALATRSYLADAESMKKGQ</sequence>
<evidence type="ECO:0000256" key="2">
    <source>
        <dbReference type="ARBA" id="ARBA00022448"/>
    </source>
</evidence>
<reference evidence="8 9" key="1">
    <citation type="submission" date="2020-02" db="EMBL/GenBank/DDBJ databases">
        <title>Integrative conjugative elements (ICEs) and plasmids drive adaptation of Pseudomonas nitroreducens strain HBP1 to wastewater environment.</title>
        <authorList>
            <person name="Sentchilo V."/>
            <person name="Carraro N."/>
            <person name="Bertelli C."/>
            <person name="van der Meer J.R."/>
        </authorList>
    </citation>
    <scope>NUCLEOTIDE SEQUENCE [LARGE SCALE GENOMIC DNA]</scope>
    <source>
        <strain evidence="8 9">HBP1</strain>
    </source>
</reference>
<dbReference type="AlphaFoldDB" id="A0A6G6ISN9"/>
<feature type="transmembrane region" description="Helical" evidence="6">
    <location>
        <begin position="220"/>
        <end position="242"/>
    </location>
</feature>
<keyword evidence="2" id="KW-0813">Transport</keyword>
<dbReference type="GO" id="GO:0016020">
    <property type="term" value="C:membrane"/>
    <property type="evidence" value="ECO:0007669"/>
    <property type="project" value="UniProtKB-SubCell"/>
</dbReference>